<evidence type="ECO:0000313" key="2">
    <source>
        <dbReference type="Proteomes" id="UP000001075"/>
    </source>
</evidence>
<sequence length="93" mass="10912">MTTSRASPVNLERNRWLWKPSNNNSAFLQQLDCYNPSPPPPRAFCRNGVQNQISTITFSLLFGSHSSAYHWSLGFRSFLHRRRYSRPQFVEHD</sequence>
<gene>
    <name evidence="1" type="ORF">I79_015090</name>
</gene>
<dbReference type="InParanoid" id="G3HVU8"/>
<dbReference type="Proteomes" id="UP000001075">
    <property type="component" value="Unassembled WGS sequence"/>
</dbReference>
<proteinExistence type="predicted"/>
<name>G3HVU8_CRIGR</name>
<reference evidence="2" key="1">
    <citation type="journal article" date="2011" name="Nat. Biotechnol.">
        <title>The genomic sequence of the Chinese hamster ovary (CHO)-K1 cell line.</title>
        <authorList>
            <person name="Xu X."/>
            <person name="Nagarajan H."/>
            <person name="Lewis N.E."/>
            <person name="Pan S."/>
            <person name="Cai Z."/>
            <person name="Liu X."/>
            <person name="Chen W."/>
            <person name="Xie M."/>
            <person name="Wang W."/>
            <person name="Hammond S."/>
            <person name="Andersen M.R."/>
            <person name="Neff N."/>
            <person name="Passarelli B."/>
            <person name="Koh W."/>
            <person name="Fan H.C."/>
            <person name="Wang J."/>
            <person name="Gui Y."/>
            <person name="Lee K.H."/>
            <person name="Betenbaugh M.J."/>
            <person name="Quake S.R."/>
            <person name="Famili I."/>
            <person name="Palsson B.O."/>
            <person name="Wang J."/>
        </authorList>
    </citation>
    <scope>NUCLEOTIDE SEQUENCE [LARGE SCALE GENOMIC DNA]</scope>
    <source>
        <strain evidence="2">CHO K1 cell line</strain>
    </source>
</reference>
<protein>
    <submittedName>
        <fullName evidence="1">Uncharacterized protein</fullName>
    </submittedName>
</protein>
<evidence type="ECO:0000313" key="1">
    <source>
        <dbReference type="EMBL" id="EGW13267.1"/>
    </source>
</evidence>
<dbReference type="EMBL" id="JH000802">
    <property type="protein sequence ID" value="EGW13267.1"/>
    <property type="molecule type" value="Genomic_DNA"/>
</dbReference>
<accession>G3HVU8</accession>
<dbReference type="AlphaFoldDB" id="G3HVU8"/>
<organism evidence="1 2">
    <name type="scientific">Cricetulus griseus</name>
    <name type="common">Chinese hamster</name>
    <name type="synonym">Cricetulus barabensis griseus</name>
    <dbReference type="NCBI Taxonomy" id="10029"/>
    <lineage>
        <taxon>Eukaryota</taxon>
        <taxon>Metazoa</taxon>
        <taxon>Chordata</taxon>
        <taxon>Craniata</taxon>
        <taxon>Vertebrata</taxon>
        <taxon>Euteleostomi</taxon>
        <taxon>Mammalia</taxon>
        <taxon>Eutheria</taxon>
        <taxon>Euarchontoglires</taxon>
        <taxon>Glires</taxon>
        <taxon>Rodentia</taxon>
        <taxon>Myomorpha</taxon>
        <taxon>Muroidea</taxon>
        <taxon>Cricetidae</taxon>
        <taxon>Cricetinae</taxon>
        <taxon>Cricetulus</taxon>
    </lineage>
</organism>